<protein>
    <submittedName>
        <fullName evidence="2">Phage tail tube protein</fullName>
    </submittedName>
</protein>
<accession>A0ABT0H134</accession>
<feature type="region of interest" description="Disordered" evidence="1">
    <location>
        <begin position="39"/>
        <end position="66"/>
    </location>
</feature>
<gene>
    <name evidence="2" type="ORF">M0H32_23695</name>
</gene>
<evidence type="ECO:0000256" key="1">
    <source>
        <dbReference type="SAM" id="MobiDB-lite"/>
    </source>
</evidence>
<organism evidence="2 3">
    <name type="scientific">Roseibium sediminicola</name>
    <dbReference type="NCBI Taxonomy" id="2933272"/>
    <lineage>
        <taxon>Bacteria</taxon>
        <taxon>Pseudomonadati</taxon>
        <taxon>Pseudomonadota</taxon>
        <taxon>Alphaproteobacteria</taxon>
        <taxon>Hyphomicrobiales</taxon>
        <taxon>Stappiaceae</taxon>
        <taxon>Roseibium</taxon>
    </lineage>
</organism>
<name>A0ABT0H134_9HYPH</name>
<dbReference type="RefSeq" id="WP_248158237.1">
    <property type="nucleotide sequence ID" value="NZ_JALNMJ010000022.1"/>
</dbReference>
<evidence type="ECO:0000313" key="3">
    <source>
        <dbReference type="Proteomes" id="UP001431221"/>
    </source>
</evidence>
<dbReference type="EMBL" id="JALNMJ010000022">
    <property type="protein sequence ID" value="MCK7615180.1"/>
    <property type="molecule type" value="Genomic_DNA"/>
</dbReference>
<proteinExistence type="predicted"/>
<sequence>MPTSATPRGKTANLLFGDQADFSTPAPVDYISTPFYSENLGENEPLESDPLLGTARTNNRDQTAPAPGLITMGGDIVVPMCTNHLYYWLTALFGAGVTSGAGPYDHVFTSGGEVLPYRTIEIEKRAGASFFQNIGLLASGFSFDSARAGGFRQATINLVGRSQTKLGASAGGNPAAQLALSQIPASKGLMRIDSVDAAHFLGGSFSYQNNPTPDEALNSTEYLSGYQLDDDATCSGANRVRYVNDSYYDIMDAGDPVALELEFAISANAKILFAMPAVTFERTPFAPISGPGGLEAEFNWQAHQTAAAAMLTVTLTNQIAAY</sequence>
<keyword evidence="3" id="KW-1185">Reference proteome</keyword>
<dbReference type="InterPro" id="IPR044000">
    <property type="entry name" value="Phage_tube_2"/>
</dbReference>
<reference evidence="2" key="1">
    <citation type="submission" date="2022-04" db="EMBL/GenBank/DDBJ databases">
        <title>Roseibium sp. CAU 1639 isolated from mud.</title>
        <authorList>
            <person name="Kim W."/>
        </authorList>
    </citation>
    <scope>NUCLEOTIDE SEQUENCE</scope>
    <source>
        <strain evidence="2">CAU 1639</strain>
    </source>
</reference>
<dbReference type="Pfam" id="PF18906">
    <property type="entry name" value="Phage_tube_2"/>
    <property type="match status" value="1"/>
</dbReference>
<comment type="caution">
    <text evidence="2">The sequence shown here is derived from an EMBL/GenBank/DDBJ whole genome shotgun (WGS) entry which is preliminary data.</text>
</comment>
<dbReference type="Proteomes" id="UP001431221">
    <property type="component" value="Unassembled WGS sequence"/>
</dbReference>
<evidence type="ECO:0000313" key="2">
    <source>
        <dbReference type="EMBL" id="MCK7615180.1"/>
    </source>
</evidence>